<reference evidence="2" key="1">
    <citation type="journal article" date="2023" name="Mol. Phylogenet. Evol.">
        <title>Genome-scale phylogeny and comparative genomics of the fungal order Sordariales.</title>
        <authorList>
            <person name="Hensen N."/>
            <person name="Bonometti L."/>
            <person name="Westerberg I."/>
            <person name="Brannstrom I.O."/>
            <person name="Guillou S."/>
            <person name="Cros-Aarteil S."/>
            <person name="Calhoun S."/>
            <person name="Haridas S."/>
            <person name="Kuo A."/>
            <person name="Mondo S."/>
            <person name="Pangilinan J."/>
            <person name="Riley R."/>
            <person name="LaButti K."/>
            <person name="Andreopoulos B."/>
            <person name="Lipzen A."/>
            <person name="Chen C."/>
            <person name="Yan M."/>
            <person name="Daum C."/>
            <person name="Ng V."/>
            <person name="Clum A."/>
            <person name="Steindorff A."/>
            <person name="Ohm R.A."/>
            <person name="Martin F."/>
            <person name="Silar P."/>
            <person name="Natvig D.O."/>
            <person name="Lalanne C."/>
            <person name="Gautier V."/>
            <person name="Ament-Velasquez S.L."/>
            <person name="Kruys A."/>
            <person name="Hutchinson M.I."/>
            <person name="Powell A.J."/>
            <person name="Barry K."/>
            <person name="Miller A.N."/>
            <person name="Grigoriev I.V."/>
            <person name="Debuchy R."/>
            <person name="Gladieux P."/>
            <person name="Hiltunen Thoren M."/>
            <person name="Johannesson H."/>
        </authorList>
    </citation>
    <scope>NUCLEOTIDE SEQUENCE</scope>
    <source>
        <strain evidence="2">CBS 123565</strain>
    </source>
</reference>
<evidence type="ECO:0000256" key="1">
    <source>
        <dbReference type="SAM" id="MobiDB-lite"/>
    </source>
</evidence>
<organism evidence="2 3">
    <name type="scientific">Trichocladium antarcticum</name>
    <dbReference type="NCBI Taxonomy" id="1450529"/>
    <lineage>
        <taxon>Eukaryota</taxon>
        <taxon>Fungi</taxon>
        <taxon>Dikarya</taxon>
        <taxon>Ascomycota</taxon>
        <taxon>Pezizomycotina</taxon>
        <taxon>Sordariomycetes</taxon>
        <taxon>Sordariomycetidae</taxon>
        <taxon>Sordariales</taxon>
        <taxon>Chaetomiaceae</taxon>
        <taxon>Trichocladium</taxon>
    </lineage>
</organism>
<name>A0AAN6ZE56_9PEZI</name>
<dbReference type="EMBL" id="MU853409">
    <property type="protein sequence ID" value="KAK4134169.1"/>
    <property type="molecule type" value="Genomic_DNA"/>
</dbReference>
<reference evidence="2" key="2">
    <citation type="submission" date="2023-05" db="EMBL/GenBank/DDBJ databases">
        <authorList>
            <consortium name="Lawrence Berkeley National Laboratory"/>
            <person name="Steindorff A."/>
            <person name="Hensen N."/>
            <person name="Bonometti L."/>
            <person name="Westerberg I."/>
            <person name="Brannstrom I.O."/>
            <person name="Guillou S."/>
            <person name="Cros-Aarteil S."/>
            <person name="Calhoun S."/>
            <person name="Haridas S."/>
            <person name="Kuo A."/>
            <person name="Mondo S."/>
            <person name="Pangilinan J."/>
            <person name="Riley R."/>
            <person name="Labutti K."/>
            <person name="Andreopoulos B."/>
            <person name="Lipzen A."/>
            <person name="Chen C."/>
            <person name="Yanf M."/>
            <person name="Daum C."/>
            <person name="Ng V."/>
            <person name="Clum A."/>
            <person name="Ohm R."/>
            <person name="Martin F."/>
            <person name="Silar P."/>
            <person name="Natvig D."/>
            <person name="Lalanne C."/>
            <person name="Gautier V."/>
            <person name="Ament-Velasquez S.L."/>
            <person name="Kruys A."/>
            <person name="Hutchinson M.I."/>
            <person name="Powell A.J."/>
            <person name="Barry K."/>
            <person name="Miller A.N."/>
            <person name="Grigoriev I.V."/>
            <person name="Debuchy R."/>
            <person name="Gladieux P."/>
            <person name="Thoren M.H."/>
            <person name="Johannesson H."/>
        </authorList>
    </citation>
    <scope>NUCLEOTIDE SEQUENCE</scope>
    <source>
        <strain evidence="2">CBS 123565</strain>
    </source>
</reference>
<sequence>MADGHKLRFQFVHAQRPGPLYRRAFVRSCHTRKPLGQRPLRSDRTASLVGLCFSGIASCDPSNGVPNQQAPGPSPSTVPWRVRGRHNWTRGPRAADNGAMGHMGAKQAAATQESAPGFCDRVRP</sequence>
<feature type="compositionally biased region" description="Polar residues" evidence="1">
    <location>
        <begin position="62"/>
        <end position="77"/>
    </location>
</feature>
<comment type="caution">
    <text evidence="2">The sequence shown here is derived from an EMBL/GenBank/DDBJ whole genome shotgun (WGS) entry which is preliminary data.</text>
</comment>
<keyword evidence="3" id="KW-1185">Reference proteome</keyword>
<evidence type="ECO:0000313" key="2">
    <source>
        <dbReference type="EMBL" id="KAK4134169.1"/>
    </source>
</evidence>
<feature type="region of interest" description="Disordered" evidence="1">
    <location>
        <begin position="62"/>
        <end position="124"/>
    </location>
</feature>
<dbReference type="AlphaFoldDB" id="A0AAN6ZE56"/>
<dbReference type="Proteomes" id="UP001304895">
    <property type="component" value="Unassembled WGS sequence"/>
</dbReference>
<proteinExistence type="predicted"/>
<protein>
    <submittedName>
        <fullName evidence="2">Uncharacterized protein</fullName>
    </submittedName>
</protein>
<gene>
    <name evidence="2" type="ORF">BT67DRAFT_310269</name>
</gene>
<accession>A0AAN6ZE56</accession>
<evidence type="ECO:0000313" key="3">
    <source>
        <dbReference type="Proteomes" id="UP001304895"/>
    </source>
</evidence>